<dbReference type="EMBL" id="AP014800">
    <property type="protein sequence ID" value="BAQ67974.1"/>
    <property type="molecule type" value="Genomic_DNA"/>
</dbReference>
<reference evidence="1 2" key="1">
    <citation type="submission" date="2015-02" db="EMBL/GenBank/DDBJ databases">
        <title>Genome sequene of Rhodovulum sulfidophilum DSM 2351.</title>
        <authorList>
            <person name="Nagao N."/>
        </authorList>
    </citation>
    <scope>NUCLEOTIDE SEQUENCE [LARGE SCALE GENOMIC DNA]</scope>
    <source>
        <strain evidence="1 2">DSM 2351</strain>
    </source>
</reference>
<dbReference type="PATRIC" id="fig|35806.4.peg.825"/>
<dbReference type="Proteomes" id="UP000064912">
    <property type="component" value="Chromosome"/>
</dbReference>
<accession>A0A0D6AZU1</accession>
<sequence length="138" mass="15756">MDYSPDDWVILKVSLAMRDRAFTQLRVLGGWRGGYLSGDAWRINSGIQAIHADDLEYRFLGRSGSVYLCRRGGYRMSRIMASGLTELRRQPNVVDAEVLEDRNWLEPGLFKALLSTAADDTSARELRLETCVRQRRSD</sequence>
<evidence type="ECO:0000313" key="1">
    <source>
        <dbReference type="EMBL" id="BAQ67974.1"/>
    </source>
</evidence>
<dbReference type="KEGG" id="rsu:NHU_00806"/>
<proteinExistence type="predicted"/>
<protein>
    <submittedName>
        <fullName evidence="1">Uncharacterized protein</fullName>
    </submittedName>
</protein>
<name>A0A0D6AZU1_RHOSU</name>
<organism evidence="1 2">
    <name type="scientific">Rhodovulum sulfidophilum</name>
    <name type="common">Rhodobacter sulfidophilus</name>
    <dbReference type="NCBI Taxonomy" id="35806"/>
    <lineage>
        <taxon>Bacteria</taxon>
        <taxon>Pseudomonadati</taxon>
        <taxon>Pseudomonadota</taxon>
        <taxon>Alphaproteobacteria</taxon>
        <taxon>Rhodobacterales</taxon>
        <taxon>Paracoccaceae</taxon>
        <taxon>Rhodovulum</taxon>
    </lineage>
</organism>
<gene>
    <name evidence="1" type="ORF">NHU_00806</name>
</gene>
<evidence type="ECO:0000313" key="2">
    <source>
        <dbReference type="Proteomes" id="UP000064912"/>
    </source>
</evidence>
<dbReference type="AlphaFoldDB" id="A0A0D6AZU1"/>